<evidence type="ECO:0000313" key="3">
    <source>
        <dbReference type="EMBL" id="GIY14753.1"/>
    </source>
</evidence>
<evidence type="ECO:0000256" key="2">
    <source>
        <dbReference type="SAM" id="SignalP"/>
    </source>
</evidence>
<feature type="signal peptide" evidence="2">
    <location>
        <begin position="1"/>
        <end position="21"/>
    </location>
</feature>
<evidence type="ECO:0000256" key="1">
    <source>
        <dbReference type="SAM" id="MobiDB-lite"/>
    </source>
</evidence>
<keyword evidence="4" id="KW-1185">Reference proteome</keyword>
<gene>
    <name evidence="3" type="ORF">CEXT_83941</name>
</gene>
<dbReference type="AlphaFoldDB" id="A0AAV4QXK1"/>
<organism evidence="3 4">
    <name type="scientific">Caerostris extrusa</name>
    <name type="common">Bark spider</name>
    <name type="synonym">Caerostris bankana</name>
    <dbReference type="NCBI Taxonomy" id="172846"/>
    <lineage>
        <taxon>Eukaryota</taxon>
        <taxon>Metazoa</taxon>
        <taxon>Ecdysozoa</taxon>
        <taxon>Arthropoda</taxon>
        <taxon>Chelicerata</taxon>
        <taxon>Arachnida</taxon>
        <taxon>Araneae</taxon>
        <taxon>Araneomorphae</taxon>
        <taxon>Entelegynae</taxon>
        <taxon>Araneoidea</taxon>
        <taxon>Araneidae</taxon>
        <taxon>Caerostris</taxon>
    </lineage>
</organism>
<feature type="compositionally biased region" description="Polar residues" evidence="1">
    <location>
        <begin position="60"/>
        <end position="73"/>
    </location>
</feature>
<feature type="region of interest" description="Disordered" evidence="1">
    <location>
        <begin position="32"/>
        <end position="91"/>
    </location>
</feature>
<sequence length="91" mass="9886">MEGLTSLILATAFSWAAGVGSHGVNHNLAQRARKCGTKSSRNISEENLVPKRRFQVPEHLTSSKSEQLSNFRTLTRPKKRASVRALSPGAG</sequence>
<reference evidence="3 4" key="1">
    <citation type="submission" date="2021-06" db="EMBL/GenBank/DDBJ databases">
        <title>Caerostris extrusa draft genome.</title>
        <authorList>
            <person name="Kono N."/>
            <person name="Arakawa K."/>
        </authorList>
    </citation>
    <scope>NUCLEOTIDE SEQUENCE [LARGE SCALE GENOMIC DNA]</scope>
</reference>
<evidence type="ECO:0008006" key="5">
    <source>
        <dbReference type="Google" id="ProtNLM"/>
    </source>
</evidence>
<dbReference type="EMBL" id="BPLR01007139">
    <property type="protein sequence ID" value="GIY14753.1"/>
    <property type="molecule type" value="Genomic_DNA"/>
</dbReference>
<protein>
    <recommendedName>
        <fullName evidence="5">Secreted protein</fullName>
    </recommendedName>
</protein>
<name>A0AAV4QXK1_CAEEX</name>
<comment type="caution">
    <text evidence="3">The sequence shown here is derived from an EMBL/GenBank/DDBJ whole genome shotgun (WGS) entry which is preliminary data.</text>
</comment>
<dbReference type="Proteomes" id="UP001054945">
    <property type="component" value="Unassembled WGS sequence"/>
</dbReference>
<evidence type="ECO:0000313" key="4">
    <source>
        <dbReference type="Proteomes" id="UP001054945"/>
    </source>
</evidence>
<keyword evidence="2" id="KW-0732">Signal</keyword>
<proteinExistence type="predicted"/>
<feature type="chain" id="PRO_5043596018" description="Secreted protein" evidence="2">
    <location>
        <begin position="22"/>
        <end position="91"/>
    </location>
</feature>
<accession>A0AAV4QXK1</accession>